<sequence length="73" mass="8177">MLAQLEPGMTPEQVKFIMGTPVLNTDITPDEWLYYYRNTVGGQATTEQTITLTFKDGLLSTINGESEFSEDDL</sequence>
<evidence type="ECO:0000256" key="3">
    <source>
        <dbReference type="ARBA" id="ARBA00023237"/>
    </source>
</evidence>
<evidence type="ECO:0000313" key="5">
    <source>
        <dbReference type="EMBL" id="AJQ97443.1"/>
    </source>
</evidence>
<organism evidence="5 6">
    <name type="scientific">Gynuella sunshinyii YC6258</name>
    <dbReference type="NCBI Taxonomy" id="1445510"/>
    <lineage>
        <taxon>Bacteria</taxon>
        <taxon>Pseudomonadati</taxon>
        <taxon>Pseudomonadota</taxon>
        <taxon>Gammaproteobacteria</taxon>
        <taxon>Oceanospirillales</taxon>
        <taxon>Saccharospirillaceae</taxon>
        <taxon>Gynuella</taxon>
    </lineage>
</organism>
<evidence type="ECO:0000313" key="6">
    <source>
        <dbReference type="Proteomes" id="UP000032266"/>
    </source>
</evidence>
<dbReference type="GO" id="GO:0030674">
    <property type="term" value="F:protein-macromolecule adaptor activity"/>
    <property type="evidence" value="ECO:0007669"/>
    <property type="project" value="TreeGrafter"/>
</dbReference>
<protein>
    <submittedName>
        <fullName evidence="5">Small protein A (TmRNA-binding)</fullName>
    </submittedName>
</protein>
<dbReference type="KEGG" id="gsn:YC6258_05413"/>
<proteinExistence type="predicted"/>
<dbReference type="STRING" id="1445510.YC6258_05413"/>
<gene>
    <name evidence="5" type="ORF">YC6258_05413</name>
</gene>
<dbReference type="HOGENOM" id="CLU_2699547_0_0_6"/>
<evidence type="ECO:0000259" key="4">
    <source>
        <dbReference type="Pfam" id="PF04355"/>
    </source>
</evidence>
<name>A0A0C5VVV1_9GAMM</name>
<dbReference type="GO" id="GO:0051205">
    <property type="term" value="P:protein insertion into membrane"/>
    <property type="evidence" value="ECO:0007669"/>
    <property type="project" value="TreeGrafter"/>
</dbReference>
<dbReference type="PANTHER" id="PTHR37482">
    <property type="entry name" value="OUTER MEMBRANE PROTEIN ASSEMBLY FACTOR BAME"/>
    <property type="match status" value="1"/>
</dbReference>
<accession>A0A0C5VVV1</accession>
<keyword evidence="2" id="KW-0472">Membrane</keyword>
<dbReference type="AlphaFoldDB" id="A0A0C5VVV1"/>
<dbReference type="Pfam" id="PF04355">
    <property type="entry name" value="BamE"/>
    <property type="match status" value="1"/>
</dbReference>
<dbReference type="InterPro" id="IPR037873">
    <property type="entry name" value="BamE-like"/>
</dbReference>
<dbReference type="Proteomes" id="UP000032266">
    <property type="component" value="Chromosome"/>
</dbReference>
<keyword evidence="6" id="KW-1185">Reference proteome</keyword>
<evidence type="ECO:0000256" key="2">
    <source>
        <dbReference type="ARBA" id="ARBA00023136"/>
    </source>
</evidence>
<keyword evidence="3" id="KW-0998">Cell outer membrane</keyword>
<feature type="domain" description="Outer membrane protein assembly factor BamE" evidence="4">
    <location>
        <begin position="1"/>
        <end position="62"/>
    </location>
</feature>
<reference evidence="5 6" key="1">
    <citation type="submission" date="2014-01" db="EMBL/GenBank/DDBJ databases">
        <title>Full genme sequencing of cellulolytic bacterium Gynuella sunshinyii YC6258T gen. nov., sp. nov.</title>
        <authorList>
            <person name="Khan H."/>
            <person name="Chung E.J."/>
            <person name="Chung Y.R."/>
        </authorList>
    </citation>
    <scope>NUCLEOTIDE SEQUENCE [LARGE SCALE GENOMIC DNA]</scope>
    <source>
        <strain evidence="5 6">YC6258</strain>
    </source>
</reference>
<dbReference type="EMBL" id="CP007142">
    <property type="protein sequence ID" value="AJQ97443.1"/>
    <property type="molecule type" value="Genomic_DNA"/>
</dbReference>
<dbReference type="InterPro" id="IPR007450">
    <property type="entry name" value="BamE_dom"/>
</dbReference>
<keyword evidence="1" id="KW-0732">Signal</keyword>
<evidence type="ECO:0000256" key="1">
    <source>
        <dbReference type="ARBA" id="ARBA00022729"/>
    </source>
</evidence>
<dbReference type="PANTHER" id="PTHR37482:SF1">
    <property type="entry name" value="OUTER MEMBRANE PROTEIN ASSEMBLY FACTOR BAME"/>
    <property type="match status" value="1"/>
</dbReference>
<dbReference type="Gene3D" id="3.30.1450.10">
    <property type="match status" value="1"/>
</dbReference>
<dbReference type="GO" id="GO:0043165">
    <property type="term" value="P:Gram-negative-bacterium-type cell outer membrane assembly"/>
    <property type="evidence" value="ECO:0007669"/>
    <property type="project" value="TreeGrafter"/>
</dbReference>
<dbReference type="GO" id="GO:1990063">
    <property type="term" value="C:Bam protein complex"/>
    <property type="evidence" value="ECO:0007669"/>
    <property type="project" value="TreeGrafter"/>
</dbReference>
<dbReference type="InterPro" id="IPR026592">
    <property type="entry name" value="BamE"/>
</dbReference>